<evidence type="ECO:0000256" key="9">
    <source>
        <dbReference type="SAM" id="Phobius"/>
    </source>
</evidence>
<dbReference type="InterPro" id="IPR005528">
    <property type="entry name" value="ChpA-H"/>
</dbReference>
<sequence>MVAGGGLAVAGASGFAYADADAGGKAERSPGLLSGNLVQLPVHTPVNVCGNTVSVVGLLNPAAGNRCANEAGGGGVAHPGSVSSHPAKPGTRAGNGTGSGGGARAEGSGKDSPGLLSGNGIQLPVDVPVNISGNAVSVVGVGNSSTGNTSVNGEEPSGGKPPQQEQQQPPVVERPVTPPAPPQHGPALAHTGADAAGYLLPGGGALLLGGVLLYRRFRLQ</sequence>
<keyword evidence="6 7" id="KW-0034">Amyloid</keyword>
<feature type="region of interest" description="Disordered" evidence="8">
    <location>
        <begin position="142"/>
        <end position="189"/>
    </location>
</feature>
<dbReference type="GO" id="GO:0007155">
    <property type="term" value="P:cell adhesion"/>
    <property type="evidence" value="ECO:0007669"/>
    <property type="project" value="UniProtKB-KW"/>
</dbReference>
<evidence type="ECO:0000256" key="1">
    <source>
        <dbReference type="ARBA" id="ARBA00004191"/>
    </source>
</evidence>
<dbReference type="PROSITE" id="PS51884">
    <property type="entry name" value="CHAPLIN"/>
    <property type="match status" value="2"/>
</dbReference>
<evidence type="ECO:0000256" key="6">
    <source>
        <dbReference type="ARBA" id="ARBA00023087"/>
    </source>
</evidence>
<feature type="compositionally biased region" description="Low complexity" evidence="8">
    <location>
        <begin position="142"/>
        <end position="175"/>
    </location>
</feature>
<gene>
    <name evidence="11" type="ORF">AB5J51_29245</name>
</gene>
<keyword evidence="9" id="KW-1133">Transmembrane helix</keyword>
<feature type="transmembrane region" description="Helical" evidence="9">
    <location>
        <begin position="195"/>
        <end position="214"/>
    </location>
</feature>
<dbReference type="RefSeq" id="WP_369779032.1">
    <property type="nucleotide sequence ID" value="NZ_CP165727.1"/>
</dbReference>
<evidence type="ECO:0000256" key="8">
    <source>
        <dbReference type="SAM" id="MobiDB-lite"/>
    </source>
</evidence>
<evidence type="ECO:0000256" key="5">
    <source>
        <dbReference type="ARBA" id="ARBA00022889"/>
    </source>
</evidence>
<keyword evidence="9" id="KW-0812">Transmembrane</keyword>
<comment type="subcellular location">
    <subcellularLocation>
        <location evidence="1">Secreted</location>
        <location evidence="1">Cell wall</location>
    </subcellularLocation>
</comment>
<name>A0AB39Y9E9_9ACTN</name>
<dbReference type="EMBL" id="CP165727">
    <property type="protein sequence ID" value="XDV66724.1"/>
    <property type="molecule type" value="Genomic_DNA"/>
</dbReference>
<protein>
    <submittedName>
        <fullName evidence="11">Chaplin</fullName>
    </submittedName>
</protein>
<keyword evidence="2" id="KW-0134">Cell wall</keyword>
<proteinExistence type="predicted"/>
<evidence type="ECO:0000256" key="4">
    <source>
        <dbReference type="ARBA" id="ARBA00022729"/>
    </source>
</evidence>
<dbReference type="Pfam" id="PF03777">
    <property type="entry name" value="ChpA-C"/>
    <property type="match status" value="2"/>
</dbReference>
<keyword evidence="3" id="KW-0964">Secreted</keyword>
<feature type="compositionally biased region" description="Gly residues" evidence="8">
    <location>
        <begin position="93"/>
        <end position="104"/>
    </location>
</feature>
<evidence type="ECO:0000256" key="7">
    <source>
        <dbReference type="PROSITE-ProRule" id="PRU01232"/>
    </source>
</evidence>
<evidence type="ECO:0000256" key="2">
    <source>
        <dbReference type="ARBA" id="ARBA00022512"/>
    </source>
</evidence>
<evidence type="ECO:0000259" key="10">
    <source>
        <dbReference type="PROSITE" id="PS51884"/>
    </source>
</evidence>
<keyword evidence="4" id="KW-0732">Signal</keyword>
<accession>A0AB39Y9E9</accession>
<evidence type="ECO:0000313" key="11">
    <source>
        <dbReference type="EMBL" id="XDV66724.1"/>
    </source>
</evidence>
<keyword evidence="9" id="KW-0472">Membrane</keyword>
<organism evidence="11">
    <name type="scientific">Streptomyces sp. R33</name>
    <dbReference type="NCBI Taxonomy" id="3238629"/>
    <lineage>
        <taxon>Bacteria</taxon>
        <taxon>Bacillati</taxon>
        <taxon>Actinomycetota</taxon>
        <taxon>Actinomycetes</taxon>
        <taxon>Kitasatosporales</taxon>
        <taxon>Streptomycetaceae</taxon>
        <taxon>Streptomyces</taxon>
    </lineage>
</organism>
<evidence type="ECO:0000256" key="3">
    <source>
        <dbReference type="ARBA" id="ARBA00022525"/>
    </source>
</evidence>
<feature type="domain" description="Chaplin" evidence="10">
    <location>
        <begin position="29"/>
        <end position="69"/>
    </location>
</feature>
<keyword evidence="5" id="KW-0130">Cell adhesion</keyword>
<dbReference type="AlphaFoldDB" id="A0AB39Y9E9"/>
<feature type="domain" description="Chaplin" evidence="10">
    <location>
        <begin position="112"/>
        <end position="152"/>
    </location>
</feature>
<feature type="region of interest" description="Disordered" evidence="8">
    <location>
        <begin position="73"/>
        <end position="119"/>
    </location>
</feature>
<reference evidence="11" key="1">
    <citation type="submission" date="2024-08" db="EMBL/GenBank/DDBJ databases">
        <authorList>
            <person name="Yu S.T."/>
        </authorList>
    </citation>
    <scope>NUCLEOTIDE SEQUENCE</scope>
    <source>
        <strain evidence="11">R33</strain>
    </source>
</reference>